<comment type="caution">
    <text evidence="8">The sequence shown here is derived from an EMBL/GenBank/DDBJ whole genome shotgun (WGS) entry which is preliminary data.</text>
</comment>
<dbReference type="OrthoDB" id="852297at2759"/>
<proteinExistence type="predicted"/>
<keyword evidence="2 4" id="KW-0863">Zinc-finger</keyword>
<feature type="compositionally biased region" description="Basic and acidic residues" evidence="5">
    <location>
        <begin position="350"/>
        <end position="362"/>
    </location>
</feature>
<keyword evidence="9" id="KW-1185">Reference proteome</keyword>
<organism evidence="8 9">
    <name type="scientific">Turnera subulata</name>
    <dbReference type="NCBI Taxonomy" id="218843"/>
    <lineage>
        <taxon>Eukaryota</taxon>
        <taxon>Viridiplantae</taxon>
        <taxon>Streptophyta</taxon>
        <taxon>Embryophyta</taxon>
        <taxon>Tracheophyta</taxon>
        <taxon>Spermatophyta</taxon>
        <taxon>Magnoliopsida</taxon>
        <taxon>eudicotyledons</taxon>
        <taxon>Gunneridae</taxon>
        <taxon>Pentapetalae</taxon>
        <taxon>rosids</taxon>
        <taxon>fabids</taxon>
        <taxon>Malpighiales</taxon>
        <taxon>Passifloraceae</taxon>
        <taxon>Turnera</taxon>
    </lineage>
</organism>
<feature type="region of interest" description="Disordered" evidence="5">
    <location>
        <begin position="248"/>
        <end position="381"/>
    </location>
</feature>
<evidence type="ECO:0000313" key="9">
    <source>
        <dbReference type="Proteomes" id="UP001141552"/>
    </source>
</evidence>
<evidence type="ECO:0000313" key="8">
    <source>
        <dbReference type="EMBL" id="KAJ4826826.1"/>
    </source>
</evidence>
<accession>A0A9Q0F8M1</accession>
<evidence type="ECO:0000256" key="3">
    <source>
        <dbReference type="ARBA" id="ARBA00022833"/>
    </source>
</evidence>
<evidence type="ECO:0000256" key="4">
    <source>
        <dbReference type="PROSITE-ProRule" id="PRU00047"/>
    </source>
</evidence>
<dbReference type="AlphaFoldDB" id="A0A9Q0F8M1"/>
<evidence type="ECO:0000259" key="6">
    <source>
        <dbReference type="PROSITE" id="PS50158"/>
    </source>
</evidence>
<reference evidence="8" key="1">
    <citation type="submission" date="2022-02" db="EMBL/GenBank/DDBJ databases">
        <authorList>
            <person name="Henning P.M."/>
            <person name="McCubbin A.G."/>
            <person name="Shore J.S."/>
        </authorList>
    </citation>
    <scope>NUCLEOTIDE SEQUENCE</scope>
    <source>
        <strain evidence="8">F60SS</strain>
        <tissue evidence="8">Leaves</tissue>
    </source>
</reference>
<name>A0A9Q0F8M1_9ROSI</name>
<gene>
    <name evidence="8" type="ORF">Tsubulata_038645</name>
</gene>
<reference evidence="8" key="2">
    <citation type="journal article" date="2023" name="Plants (Basel)">
        <title>Annotation of the Turnera subulata (Passifloraceae) Draft Genome Reveals the S-Locus Evolved after the Divergence of Turneroideae from Passifloroideae in a Stepwise Manner.</title>
        <authorList>
            <person name="Henning P.M."/>
            <person name="Roalson E.H."/>
            <person name="Mir W."/>
            <person name="McCubbin A.G."/>
            <person name="Shore J.S."/>
        </authorList>
    </citation>
    <scope>NUCLEOTIDE SEQUENCE</scope>
    <source>
        <strain evidence="8">F60SS</strain>
    </source>
</reference>
<dbReference type="EMBL" id="JAKUCV010006574">
    <property type="protein sequence ID" value="KAJ4826826.1"/>
    <property type="molecule type" value="Genomic_DNA"/>
</dbReference>
<dbReference type="SMART" id="SM00575">
    <property type="entry name" value="ZnF_PMZ"/>
    <property type="match status" value="1"/>
</dbReference>
<evidence type="ECO:0008006" key="10">
    <source>
        <dbReference type="Google" id="ProtNLM"/>
    </source>
</evidence>
<dbReference type="InterPro" id="IPR007527">
    <property type="entry name" value="Znf_SWIM"/>
</dbReference>
<dbReference type="PROSITE" id="PS50966">
    <property type="entry name" value="ZF_SWIM"/>
    <property type="match status" value="1"/>
</dbReference>
<protein>
    <recommendedName>
        <fullName evidence="10">SWIM-type domain-containing protein</fullName>
    </recommendedName>
</protein>
<feature type="domain" description="CCHC-type" evidence="6">
    <location>
        <begin position="297"/>
        <end position="313"/>
    </location>
</feature>
<dbReference type="InterPro" id="IPR001878">
    <property type="entry name" value="Znf_CCHC"/>
</dbReference>
<evidence type="ECO:0000256" key="2">
    <source>
        <dbReference type="ARBA" id="ARBA00022771"/>
    </source>
</evidence>
<dbReference type="GO" id="GO:0003676">
    <property type="term" value="F:nucleic acid binding"/>
    <property type="evidence" value="ECO:0007669"/>
    <property type="project" value="InterPro"/>
</dbReference>
<feature type="domain" description="SWIM-type" evidence="7">
    <location>
        <begin position="186"/>
        <end position="218"/>
    </location>
</feature>
<dbReference type="PANTHER" id="PTHR31973:SF187">
    <property type="entry name" value="MUTATOR TRANSPOSASE MUDRA PROTEIN"/>
    <property type="match status" value="1"/>
</dbReference>
<dbReference type="GO" id="GO:0008270">
    <property type="term" value="F:zinc ion binding"/>
    <property type="evidence" value="ECO:0007669"/>
    <property type="project" value="UniProtKB-KW"/>
</dbReference>
<keyword evidence="3" id="KW-0862">Zinc</keyword>
<evidence type="ECO:0000256" key="1">
    <source>
        <dbReference type="ARBA" id="ARBA00022723"/>
    </source>
</evidence>
<evidence type="ECO:0000259" key="7">
    <source>
        <dbReference type="PROSITE" id="PS50966"/>
    </source>
</evidence>
<keyword evidence="1" id="KW-0479">Metal-binding</keyword>
<dbReference type="PANTHER" id="PTHR31973">
    <property type="entry name" value="POLYPROTEIN, PUTATIVE-RELATED"/>
    <property type="match status" value="1"/>
</dbReference>
<dbReference type="PROSITE" id="PS50158">
    <property type="entry name" value="ZF_CCHC"/>
    <property type="match status" value="1"/>
</dbReference>
<feature type="compositionally biased region" description="Polar residues" evidence="5">
    <location>
        <begin position="317"/>
        <end position="349"/>
    </location>
</feature>
<dbReference type="Pfam" id="PF04434">
    <property type="entry name" value="SWIM"/>
    <property type="match status" value="1"/>
</dbReference>
<feature type="compositionally biased region" description="Acidic residues" evidence="5">
    <location>
        <begin position="22"/>
        <end position="37"/>
    </location>
</feature>
<dbReference type="InterPro" id="IPR006564">
    <property type="entry name" value="Znf_PMZ"/>
</dbReference>
<dbReference type="Proteomes" id="UP001141552">
    <property type="component" value="Unassembled WGS sequence"/>
</dbReference>
<sequence length="405" mass="44920">MVSYGTCKPSCIDADGNTDGNDSVEDEEVSDNADDSNFEESGYFNAGGDILESQVSGEVENGLSDPLESDPMTQVQNPEVMPNLHTAALQPNFLGVPMNEIPKDDICVSDQIQTPLELDDEGWPNKHPQFDPEAFMDSHPFKLGMQFRDYKEFKAAIIMYKLKNGFELSLPNGADLYAVRHEDKQFVVDLGAKACSCFAWSLSGIPCKHAVAVIGWLRRKTEAYVDPFYHTSTYINLYNMVINPTRSSDEWEKSGGGPVLPPIKHIQPGRPPKKRRIRDPDEPRNPYKLKRQQHTVKCSKCGQQGHNIKTCKRQRPKPSQSQQGSNATPLTSQPYGGNIPDSQENATTKNTEKDMTYNRMDFRIPINPPAKKGGARKTIQLSNLMSTQVSATGTTSANEGASGFQ</sequence>
<feature type="region of interest" description="Disordered" evidence="5">
    <location>
        <begin position="1"/>
        <end position="37"/>
    </location>
</feature>
<evidence type="ECO:0000256" key="5">
    <source>
        <dbReference type="SAM" id="MobiDB-lite"/>
    </source>
</evidence>